<dbReference type="Proteomes" id="UP001374579">
    <property type="component" value="Unassembled WGS sequence"/>
</dbReference>
<gene>
    <name evidence="1" type="ORF">V1264_002702</name>
</gene>
<reference evidence="1 2" key="1">
    <citation type="submission" date="2024-02" db="EMBL/GenBank/DDBJ databases">
        <title>Chromosome-scale genome assembly of the rough periwinkle Littorina saxatilis.</title>
        <authorList>
            <person name="De Jode A."/>
            <person name="Faria R."/>
            <person name="Formenti G."/>
            <person name="Sims Y."/>
            <person name="Smith T.P."/>
            <person name="Tracey A."/>
            <person name="Wood J.M.D."/>
            <person name="Zagrodzka Z.B."/>
            <person name="Johannesson K."/>
            <person name="Butlin R.K."/>
            <person name="Leder E.H."/>
        </authorList>
    </citation>
    <scope>NUCLEOTIDE SEQUENCE [LARGE SCALE GENOMIC DNA]</scope>
    <source>
        <strain evidence="1">Snail1</strain>
        <tissue evidence="1">Muscle</tissue>
    </source>
</reference>
<name>A0AAN9B3U2_9CAEN</name>
<dbReference type="InterPro" id="IPR009057">
    <property type="entry name" value="Homeodomain-like_sf"/>
</dbReference>
<organism evidence="1 2">
    <name type="scientific">Littorina saxatilis</name>
    <dbReference type="NCBI Taxonomy" id="31220"/>
    <lineage>
        <taxon>Eukaryota</taxon>
        <taxon>Metazoa</taxon>
        <taxon>Spiralia</taxon>
        <taxon>Lophotrochozoa</taxon>
        <taxon>Mollusca</taxon>
        <taxon>Gastropoda</taxon>
        <taxon>Caenogastropoda</taxon>
        <taxon>Littorinimorpha</taxon>
        <taxon>Littorinoidea</taxon>
        <taxon>Littorinidae</taxon>
        <taxon>Littorina</taxon>
    </lineage>
</organism>
<accession>A0AAN9B3U2</accession>
<evidence type="ECO:0000313" key="1">
    <source>
        <dbReference type="EMBL" id="KAK7098392.1"/>
    </source>
</evidence>
<protein>
    <submittedName>
        <fullName evidence="1">Uncharacterized protein</fullName>
    </submittedName>
</protein>
<proteinExistence type="predicted"/>
<dbReference type="AlphaFoldDB" id="A0AAN9B3U2"/>
<dbReference type="SUPFAM" id="SSF46689">
    <property type="entry name" value="Homeodomain-like"/>
    <property type="match status" value="1"/>
</dbReference>
<dbReference type="EMBL" id="JBAMIC010000012">
    <property type="protein sequence ID" value="KAK7098392.1"/>
    <property type="molecule type" value="Genomic_DNA"/>
</dbReference>
<sequence>MPRLTPEQCERAVGRLSAGDDPEAVAAAFTAHLPTVYRLQQRFVNAGSTADTQRSGRPRVTRLRQDRQILHQHLRNRFHTANETARNTVGNHPSVARQYAEDLLSETSKTAVQLEDQSLLKARHGAPAVAPGSHPLELETMAKHCVHR</sequence>
<keyword evidence="2" id="KW-1185">Reference proteome</keyword>
<evidence type="ECO:0000313" key="2">
    <source>
        <dbReference type="Proteomes" id="UP001374579"/>
    </source>
</evidence>
<comment type="caution">
    <text evidence="1">The sequence shown here is derived from an EMBL/GenBank/DDBJ whole genome shotgun (WGS) entry which is preliminary data.</text>
</comment>